<organism evidence="8 9">
    <name type="scientific">Bacillus songklensis</name>
    <dbReference type="NCBI Taxonomy" id="1069116"/>
    <lineage>
        <taxon>Bacteria</taxon>
        <taxon>Bacillati</taxon>
        <taxon>Bacillota</taxon>
        <taxon>Bacilli</taxon>
        <taxon>Bacillales</taxon>
        <taxon>Bacillaceae</taxon>
        <taxon>Bacillus</taxon>
    </lineage>
</organism>
<evidence type="ECO:0000256" key="5">
    <source>
        <dbReference type="ARBA" id="ARBA00023014"/>
    </source>
</evidence>
<dbReference type="InterPro" id="IPR013785">
    <property type="entry name" value="Aldolase_TIM"/>
</dbReference>
<evidence type="ECO:0000313" key="8">
    <source>
        <dbReference type="EMBL" id="MFC3885578.1"/>
    </source>
</evidence>
<dbReference type="Gene3D" id="3.20.20.70">
    <property type="entry name" value="Aldolase class I"/>
    <property type="match status" value="1"/>
</dbReference>
<dbReference type="InterPro" id="IPR023867">
    <property type="entry name" value="Sulphatase_maturase_rSAM"/>
</dbReference>
<evidence type="ECO:0000256" key="3">
    <source>
        <dbReference type="ARBA" id="ARBA00022723"/>
    </source>
</evidence>
<dbReference type="InterPro" id="IPR007197">
    <property type="entry name" value="rSAM"/>
</dbReference>
<evidence type="ECO:0000256" key="6">
    <source>
        <dbReference type="ARBA" id="ARBA00023601"/>
    </source>
</evidence>
<dbReference type="InterPro" id="IPR058240">
    <property type="entry name" value="rSAM_sf"/>
</dbReference>
<comment type="caution">
    <text evidence="8">The sequence shown here is derived from an EMBL/GenBank/DDBJ whole genome shotgun (WGS) entry which is preliminary data.</text>
</comment>
<keyword evidence="4" id="KW-0408">Iron</keyword>
<reference evidence="9" key="1">
    <citation type="journal article" date="2019" name="Int. J. Syst. Evol. Microbiol.">
        <title>The Global Catalogue of Microorganisms (GCM) 10K type strain sequencing project: providing services to taxonomists for standard genome sequencing and annotation.</title>
        <authorList>
            <consortium name="The Broad Institute Genomics Platform"/>
            <consortium name="The Broad Institute Genome Sequencing Center for Infectious Disease"/>
            <person name="Wu L."/>
            <person name="Ma J."/>
        </authorList>
    </citation>
    <scope>NUCLEOTIDE SEQUENCE [LARGE SCALE GENOMIC DNA]</scope>
    <source>
        <strain evidence="9">CCUG 61889</strain>
    </source>
</reference>
<evidence type="ECO:0000256" key="4">
    <source>
        <dbReference type="ARBA" id="ARBA00023004"/>
    </source>
</evidence>
<evidence type="ECO:0000256" key="2">
    <source>
        <dbReference type="ARBA" id="ARBA00022691"/>
    </source>
</evidence>
<dbReference type="Proteomes" id="UP001595752">
    <property type="component" value="Unassembled WGS sequence"/>
</dbReference>
<accession>A0ABV8B5Y9</accession>
<dbReference type="SFLD" id="SFLDS00029">
    <property type="entry name" value="Radical_SAM"/>
    <property type="match status" value="1"/>
</dbReference>
<dbReference type="RefSeq" id="WP_377917986.1">
    <property type="nucleotide sequence ID" value="NZ_JBHRZT010000072.1"/>
</dbReference>
<evidence type="ECO:0000256" key="1">
    <source>
        <dbReference type="ARBA" id="ARBA00001966"/>
    </source>
</evidence>
<dbReference type="SUPFAM" id="SSF102114">
    <property type="entry name" value="Radical SAM enzymes"/>
    <property type="match status" value="1"/>
</dbReference>
<dbReference type="PROSITE" id="PS51918">
    <property type="entry name" value="RADICAL_SAM"/>
    <property type="match status" value="1"/>
</dbReference>
<keyword evidence="3" id="KW-0479">Metal-binding</keyword>
<dbReference type="NCBIfam" id="TIGR04085">
    <property type="entry name" value="rSAM_more_4Fe4S"/>
    <property type="match status" value="1"/>
</dbReference>
<evidence type="ECO:0000313" key="9">
    <source>
        <dbReference type="Proteomes" id="UP001595752"/>
    </source>
</evidence>
<keyword evidence="9" id="KW-1185">Reference proteome</keyword>
<dbReference type="Pfam" id="PF04055">
    <property type="entry name" value="Radical_SAM"/>
    <property type="match status" value="1"/>
</dbReference>
<dbReference type="InterPro" id="IPR023885">
    <property type="entry name" value="4Fe4S-binding_SPASM_dom"/>
</dbReference>
<dbReference type="EMBL" id="JBHRZT010000072">
    <property type="protein sequence ID" value="MFC3885578.1"/>
    <property type="molecule type" value="Genomic_DNA"/>
</dbReference>
<proteinExistence type="inferred from homology"/>
<keyword evidence="2" id="KW-0949">S-adenosyl-L-methionine</keyword>
<comment type="cofactor">
    <cofactor evidence="1">
        <name>[4Fe-4S] cluster</name>
        <dbReference type="ChEBI" id="CHEBI:49883"/>
    </cofactor>
</comment>
<gene>
    <name evidence="8" type="ORF">ACFOU2_19740</name>
</gene>
<dbReference type="PANTHER" id="PTHR43273">
    <property type="entry name" value="ANAEROBIC SULFATASE-MATURATING ENZYME HOMOLOG ASLB-RELATED"/>
    <property type="match status" value="1"/>
</dbReference>
<sequence length="497" mass="55374">MRVSNYVIGAPLQNDNHYILMHGFTGAVDKVSYSLGQYLVERRGTNCQPEDEIIRSLSQETLSHLESRGYLTNMDKNEERSVMIRIASTLHENDLRTSPAGFMLIPTFTCNLRCPYCFQSHEMHAGRKEFATVMTRERVDQAFAAMDQFAGPGSVATALGLINDSLDSPLETIKMPKSPITLFGGEPLSSVSLPIIPYIVEQANLRGRTLSAVTNGVELDKFVDLLGPGLIEELQITLDGLAELHDKRRVGPKFRRTFETIVTNIETALQRGARVSVRLNIDTTNIADISGLNEYFTRLGWNEEPGFSAYAAVVFSAYKRPENISQADLVRLTTNLKDTEDSHIESYEQWARNTLISCLSGDGYPFKRVTHCAAETGLLIFDPLGDVYTCWEETGQRERRIATYGKQGLQFIDKTAGQWLSRFPGAIEQCSECPYALIHTAGCASHARSISGTIFASACESFQEFFPQTLARAYLDFENALLNSNTLLKPNTEDEIA</sequence>
<comment type="similarity">
    <text evidence="6">Belongs to the radical SAM superfamily. Anaerobic sulfatase-maturating enzyme family.</text>
</comment>
<evidence type="ECO:0000259" key="7">
    <source>
        <dbReference type="PROSITE" id="PS51918"/>
    </source>
</evidence>
<name>A0ABV8B5Y9_9BACI</name>
<dbReference type="PANTHER" id="PTHR43273:SF3">
    <property type="entry name" value="ANAEROBIC SULFATASE-MATURATING ENZYME HOMOLOG ASLB-RELATED"/>
    <property type="match status" value="1"/>
</dbReference>
<feature type="domain" description="Radical SAM core" evidence="7">
    <location>
        <begin position="95"/>
        <end position="348"/>
    </location>
</feature>
<keyword evidence="5" id="KW-0411">Iron-sulfur</keyword>
<protein>
    <submittedName>
        <fullName evidence="8">Radical SAM protein</fullName>
    </submittedName>
</protein>